<gene>
    <name evidence="1" type="ORF">BXYJ_LOCUS2991</name>
</gene>
<dbReference type="OrthoDB" id="47007at2759"/>
<evidence type="ECO:0000313" key="2">
    <source>
        <dbReference type="Proteomes" id="UP000659654"/>
    </source>
</evidence>
<dbReference type="Proteomes" id="UP000582659">
    <property type="component" value="Unassembled WGS sequence"/>
</dbReference>
<comment type="caution">
    <text evidence="1">The sequence shown here is derived from an EMBL/GenBank/DDBJ whole genome shotgun (WGS) entry which is preliminary data.</text>
</comment>
<proteinExistence type="predicted"/>
<dbReference type="AlphaFoldDB" id="A0A7I8WMV0"/>
<dbReference type="PANTHER" id="PTHR43975">
    <property type="entry name" value="ZGC:101858"/>
    <property type="match status" value="1"/>
</dbReference>
<accession>A0A7I8WMV0</accession>
<dbReference type="EMBL" id="CAJFDI010000002">
    <property type="protein sequence ID" value="CAD5213360.1"/>
    <property type="molecule type" value="Genomic_DNA"/>
</dbReference>
<dbReference type="Pfam" id="PF13561">
    <property type="entry name" value="adh_short_C2"/>
    <property type="match status" value="1"/>
</dbReference>
<dbReference type="SUPFAM" id="SSF51735">
    <property type="entry name" value="NAD(P)-binding Rossmann-fold domains"/>
    <property type="match status" value="1"/>
</dbReference>
<protein>
    <submittedName>
        <fullName evidence="1">(pine wood nematode) hypothetical protein</fullName>
    </submittedName>
</protein>
<dbReference type="SMR" id="A0A7I8WMV0"/>
<dbReference type="EMBL" id="CAJFCV020000002">
    <property type="protein sequence ID" value="CAG9092426.1"/>
    <property type="molecule type" value="Genomic_DNA"/>
</dbReference>
<dbReference type="FunFam" id="3.40.50.720:FF:000084">
    <property type="entry name" value="Short-chain dehydrogenase reductase"/>
    <property type="match status" value="1"/>
</dbReference>
<dbReference type="Gene3D" id="3.40.50.720">
    <property type="entry name" value="NAD(P)-binding Rossmann-like Domain"/>
    <property type="match status" value="1"/>
</dbReference>
<dbReference type="Proteomes" id="UP000659654">
    <property type="component" value="Unassembled WGS sequence"/>
</dbReference>
<evidence type="ECO:0000313" key="1">
    <source>
        <dbReference type="EMBL" id="CAD5213360.1"/>
    </source>
</evidence>
<sequence length="264" mass="29177">MSFKGKSVIVTGSSSGIGQECALLFGEEGAYVTVHGQSLEGINETIELLKEAGVKETHYQYVQGPIQDEKVQDELFDKTVEKFAKVDVLVNNAGLCQGPGLEQESMENFDYVMNVNLRSVISMTRKAVDHLEITHGNIVNISSIAAEMCFPPSQHYCASKAALSNYTKNSALQYAHKFIRVNAVSPGSIYTKFRLRHSDNKQEIDYMYENRHEWIPMRRTGTVREVANVVAFLASDKASYVTGSNYAVDGGALAGKPFEPVYVS</sequence>
<dbReference type="InterPro" id="IPR002347">
    <property type="entry name" value="SDR_fam"/>
</dbReference>
<name>A0A7I8WMV0_BURXY</name>
<keyword evidence="2" id="KW-1185">Reference proteome</keyword>
<dbReference type="PRINTS" id="PR00081">
    <property type="entry name" value="GDHRDH"/>
</dbReference>
<reference evidence="1" key="1">
    <citation type="submission" date="2020-09" db="EMBL/GenBank/DDBJ databases">
        <authorList>
            <person name="Kikuchi T."/>
        </authorList>
    </citation>
    <scope>NUCLEOTIDE SEQUENCE</scope>
    <source>
        <strain evidence="1">Ka4C1</strain>
    </source>
</reference>
<dbReference type="InterPro" id="IPR036291">
    <property type="entry name" value="NAD(P)-bd_dom_sf"/>
</dbReference>
<dbReference type="PRINTS" id="PR00080">
    <property type="entry name" value="SDRFAMILY"/>
</dbReference>
<dbReference type="PANTHER" id="PTHR43975:SF2">
    <property type="entry name" value="EG:BACR7A4.14 PROTEIN-RELATED"/>
    <property type="match status" value="1"/>
</dbReference>
<organism evidence="1 2">
    <name type="scientific">Bursaphelenchus xylophilus</name>
    <name type="common">Pinewood nematode worm</name>
    <name type="synonym">Aphelenchoides xylophilus</name>
    <dbReference type="NCBI Taxonomy" id="6326"/>
    <lineage>
        <taxon>Eukaryota</taxon>
        <taxon>Metazoa</taxon>
        <taxon>Ecdysozoa</taxon>
        <taxon>Nematoda</taxon>
        <taxon>Chromadorea</taxon>
        <taxon>Rhabditida</taxon>
        <taxon>Tylenchina</taxon>
        <taxon>Tylenchomorpha</taxon>
        <taxon>Aphelenchoidea</taxon>
        <taxon>Aphelenchoididae</taxon>
        <taxon>Bursaphelenchus</taxon>
    </lineage>
</organism>